<proteinExistence type="predicted"/>
<keyword evidence="1" id="KW-0238">DNA-binding</keyword>
<dbReference type="EMBL" id="JASKHM010000003">
    <property type="protein sequence ID" value="MEQ4482030.1"/>
    <property type="molecule type" value="Genomic_DNA"/>
</dbReference>
<sequence length="272" mass="32001">MLTEFNSLLYNRLKYHNNSVVKHTPLSHQLKLNGRAAILFSGSVPAMDFETAYVLFIEKYKKGRRGESLKRLIKGHGHGEKLLLEKVWWPAFQNFDNLYPEYEVSDFKDGNRFLDYAFLQDYVMLNIEFDGFHSHAKDINRTKFSDNLMRQNHLVLDGWKVLRFSHDDVMDRPRMCQQILLQFMGRWVNSKKSDQISQLSAEERDILRLALRRSSKLNVAEVCLHLEIGDKKARKLLHNLLDNELLLPPNEHTKRIKYYRLSPTVNIDLLGL</sequence>
<evidence type="ECO:0000313" key="1">
    <source>
        <dbReference type="EMBL" id="MEQ4482030.1"/>
    </source>
</evidence>
<dbReference type="Gene3D" id="3.40.960.10">
    <property type="entry name" value="VSR Endonuclease"/>
    <property type="match status" value="1"/>
</dbReference>
<evidence type="ECO:0000313" key="2">
    <source>
        <dbReference type="Proteomes" id="UP001493487"/>
    </source>
</evidence>
<dbReference type="RefSeq" id="WP_232185295.1">
    <property type="nucleotide sequence ID" value="NZ_JAIOAP010000004.1"/>
</dbReference>
<dbReference type="GO" id="GO:0003677">
    <property type="term" value="F:DNA binding"/>
    <property type="evidence" value="ECO:0007669"/>
    <property type="project" value="UniProtKB-KW"/>
</dbReference>
<comment type="caution">
    <text evidence="1">The sequence shown here is derived from an EMBL/GenBank/DDBJ whole genome shotgun (WGS) entry which is preliminary data.</text>
</comment>
<reference evidence="1 2" key="1">
    <citation type="journal article" date="2023" name="Genome Announc.">
        <title>Pan-Genome Analyses of the Genus Cohnella and Proposal of the Novel Species Cohnella silvisoli sp. nov., Isolated from Forest Soil.</title>
        <authorList>
            <person name="Wang C."/>
            <person name="Mao L."/>
            <person name="Bao G."/>
            <person name="Zhu H."/>
        </authorList>
    </citation>
    <scope>NUCLEOTIDE SEQUENCE [LARGE SCALE GENOMIC DNA]</scope>
    <source>
        <strain evidence="1 2">NL03-T5-1</strain>
    </source>
</reference>
<organism evidence="1 2">
    <name type="scientific">Cohnella silvisoli</name>
    <dbReference type="NCBI Taxonomy" id="2873699"/>
    <lineage>
        <taxon>Bacteria</taxon>
        <taxon>Bacillati</taxon>
        <taxon>Bacillota</taxon>
        <taxon>Bacilli</taxon>
        <taxon>Bacillales</taxon>
        <taxon>Paenibacillaceae</taxon>
        <taxon>Cohnella</taxon>
    </lineage>
</organism>
<name>A0ABV1KPL1_9BACL</name>
<protein>
    <submittedName>
        <fullName evidence="1">DNA-binding response regulator</fullName>
    </submittedName>
</protein>
<dbReference type="Proteomes" id="UP001493487">
    <property type="component" value="Unassembled WGS sequence"/>
</dbReference>
<keyword evidence="2" id="KW-1185">Reference proteome</keyword>
<gene>
    <name evidence="1" type="ORF">QJS35_06445</name>
</gene>
<accession>A0ABV1KPL1</accession>